<dbReference type="SUPFAM" id="SSF52540">
    <property type="entry name" value="P-loop containing nucleoside triphosphate hydrolases"/>
    <property type="match status" value="2"/>
</dbReference>
<dbReference type="InterPro" id="IPR050742">
    <property type="entry name" value="Helicase_Restrict-Modif_Enz"/>
</dbReference>
<dbReference type="GO" id="GO:0005524">
    <property type="term" value="F:ATP binding"/>
    <property type="evidence" value="ECO:0007669"/>
    <property type="project" value="UniProtKB-KW"/>
</dbReference>
<dbReference type="InterPro" id="IPR007409">
    <property type="entry name" value="Restrct_endonuc_type1_HsdR_N"/>
</dbReference>
<accession>A0A398D708</accession>
<dbReference type="AlphaFoldDB" id="A0A398D708"/>
<comment type="caution">
    <text evidence="2">The sequence shown here is derived from an EMBL/GenBank/DDBJ whole genome shotgun (WGS) entry which is preliminary data.</text>
</comment>
<dbReference type="CDD" id="cd18032">
    <property type="entry name" value="DEXHc_RE_I_III_res"/>
    <property type="match status" value="1"/>
</dbReference>
<dbReference type="PROSITE" id="PS51192">
    <property type="entry name" value="HELICASE_ATP_BIND_1"/>
    <property type="match status" value="1"/>
</dbReference>
<dbReference type="EMBL" id="QXIU01000252">
    <property type="protein sequence ID" value="RIE07241.1"/>
    <property type="molecule type" value="Genomic_DNA"/>
</dbReference>
<dbReference type="SMART" id="SM00487">
    <property type="entry name" value="DEXDc"/>
    <property type="match status" value="1"/>
</dbReference>
<dbReference type="Proteomes" id="UP000266489">
    <property type="component" value="Unassembled WGS sequence"/>
</dbReference>
<feature type="domain" description="Helicase ATP-binding" evidence="1">
    <location>
        <begin position="420"/>
        <end position="577"/>
    </location>
</feature>
<dbReference type="PANTHER" id="PTHR47396:SF1">
    <property type="entry name" value="ATP-DEPENDENT HELICASE IRC3-RELATED"/>
    <property type="match status" value="1"/>
</dbReference>
<proteinExistence type="predicted"/>
<dbReference type="Gene3D" id="3.90.1570.30">
    <property type="match status" value="1"/>
</dbReference>
<dbReference type="Pfam" id="PF04851">
    <property type="entry name" value="ResIII"/>
    <property type="match status" value="1"/>
</dbReference>
<dbReference type="GO" id="GO:0009307">
    <property type="term" value="P:DNA restriction-modification system"/>
    <property type="evidence" value="ECO:0007669"/>
    <property type="project" value="UniProtKB-KW"/>
</dbReference>
<dbReference type="InterPro" id="IPR013670">
    <property type="entry name" value="EcoEI_R_C_dom"/>
</dbReference>
<sequence>MASHLTFLVSDTGLPRQACFVIWICVTWSQCQSCLRGSLRTSVTRSTRTASIDVADTDNFSFLRTEWPEVYEAASKAAAAAHPDPRTACFYARRALELAVKWVYKHDSSLQLPYQDNLGALIHDPTFKAVAGEAIFTKVCVITRLGNQAVHSHHQILESDSLEAVRELFHVSYWLARTYGRVAPPDSGLMLASELLPRTSPVPRQTLDQLQSMEIALSERDEKLSVVLADKAALSEELARLRVEVAEAKKAAATRPDTHDYAEAETRDYFIDLLLKEAGWQLDQARDREFEVSGMPNSENKGFVDYVLWGDDGKPLGLVEAKRTQRDARVGQQQAKLYADCLERQFGQRPVIFYTNGYEHWLWDDINYPPRRVQGFYEKPELELLIQRRTSRRLLGQANINEEIVNRFYETRCVRRIGEAFERDHDRKALAVMATGAGKTRTVIALCDVLMRCNWVKRVLFLADRTALVNQAVGAFKRHLPDAEPVNLVTDRDTEGRVFVSTYQTMMGLIDETQDGHRRFGVGHFDLVIIDEAHRSVFQKYRSILDYFDSLLVGLTATPKDEVDHNTYGLFDLEDGVPTDSYSLEDAVQDGFLVPPRAVSVPLKFQREGIKYNDLSEDEKDRWDALEWNEDGDVPDQVEAAAVNAWLFNQDTVDKVLAHLMTRGQKVAGGDRLGKTIIFAKNQAHADFIAERFNANYPHFNGEFARVITCKTEYAQSLIDDFSKKDAAPYIAMSVDMLDTGIDIPEVLNLVFFKLVRSKTKFWQMVGRGTRLCPDLFAPGQNKAFFYLFDYCQNLEYFSQNPETTDGAVPNSLSKRLFLARLEMIRELDKAAGDAGSGVRETVIPGGDPSNDVEMRSSLVELLHGEVATMNLDNFVVRPKRRVVERYAKSDTWTVLSDEAVDELSHQVAGLPSELEAEPEEAKRFDLLMLRLQLALLCSEPVFEQLREQVKAIAGLLEEKTAIPMVMAQMPLIQSVATDEWWQDVTVTMLEQVRRHLRALVGLIEKQRRRFIYTDFEDELGTEAGMLLPGLTPGQDFEKFRAKAEVFLRSRQDNDAIRKLRSNRALTASDLKELEHLLGECGGTAGDLERAKKEAQGLGLFARSLVGMDREAAKQAMDGFLAGKTLNANQIQFVNMVVEHLTEHGLLDTALLYGSPFTDIAPRGPDGLFDAAQVSELLAALERVRETAVAA</sequence>
<name>A0A398D708_9BACT</name>
<dbReference type="Pfam" id="PF08463">
    <property type="entry name" value="EcoEI_R_C"/>
    <property type="match status" value="1"/>
</dbReference>
<dbReference type="GO" id="GO:0009035">
    <property type="term" value="F:type I site-specific deoxyribonuclease activity"/>
    <property type="evidence" value="ECO:0007669"/>
    <property type="project" value="UniProtKB-EC"/>
</dbReference>
<dbReference type="Gene3D" id="3.40.50.300">
    <property type="entry name" value="P-loop containing nucleotide triphosphate hydrolases"/>
    <property type="match status" value="2"/>
</dbReference>
<organism evidence="2 3">
    <name type="scientific">Candidatus Cryosericum odellii</name>
    <dbReference type="NCBI Taxonomy" id="2290917"/>
    <lineage>
        <taxon>Bacteria</taxon>
        <taxon>Pseudomonadati</taxon>
        <taxon>Caldisericota/Cryosericota group</taxon>
        <taxon>Candidatus Cryosericota</taxon>
        <taxon>Candidatus Cryosericia</taxon>
        <taxon>Candidatus Cryosericales</taxon>
        <taxon>Candidatus Cryosericaceae</taxon>
        <taxon>Candidatus Cryosericum</taxon>
    </lineage>
</organism>
<dbReference type="Pfam" id="PF13643">
    <property type="entry name" value="DUF4145"/>
    <property type="match status" value="1"/>
</dbReference>
<evidence type="ECO:0000313" key="2">
    <source>
        <dbReference type="EMBL" id="RIE07241.1"/>
    </source>
</evidence>
<dbReference type="InterPro" id="IPR001650">
    <property type="entry name" value="Helicase_C-like"/>
</dbReference>
<dbReference type="Pfam" id="PF04313">
    <property type="entry name" value="HSDR_N"/>
    <property type="match status" value="1"/>
</dbReference>
<dbReference type="GO" id="GO:0005829">
    <property type="term" value="C:cytosol"/>
    <property type="evidence" value="ECO:0007669"/>
    <property type="project" value="TreeGrafter"/>
</dbReference>
<evidence type="ECO:0000313" key="3">
    <source>
        <dbReference type="Proteomes" id="UP000266489"/>
    </source>
</evidence>
<dbReference type="GO" id="GO:0003677">
    <property type="term" value="F:DNA binding"/>
    <property type="evidence" value="ECO:0007669"/>
    <property type="project" value="UniProtKB-KW"/>
</dbReference>
<dbReference type="InterPro" id="IPR014001">
    <property type="entry name" value="Helicase_ATP-bd"/>
</dbReference>
<dbReference type="InterPro" id="IPR027417">
    <property type="entry name" value="P-loop_NTPase"/>
</dbReference>
<dbReference type="CDD" id="cd18799">
    <property type="entry name" value="SF2_C_EcoAI-like"/>
    <property type="match status" value="1"/>
</dbReference>
<dbReference type="PANTHER" id="PTHR47396">
    <property type="entry name" value="TYPE I RESTRICTION ENZYME ECOKI R PROTEIN"/>
    <property type="match status" value="1"/>
</dbReference>
<dbReference type="Pfam" id="PF00271">
    <property type="entry name" value="Helicase_C"/>
    <property type="match status" value="1"/>
</dbReference>
<dbReference type="OrthoDB" id="9804086at2"/>
<dbReference type="InterPro" id="IPR025285">
    <property type="entry name" value="DUF4145"/>
</dbReference>
<gene>
    <name evidence="2" type="ORF">SMC5_10090</name>
</gene>
<reference evidence="2 3" key="1">
    <citation type="submission" date="2018-09" db="EMBL/GenBank/DDBJ databases">
        <title>Discovery and Ecogenomic Context for Candidatus Cryosericales, a Global Caldiserica Order Active in Thawing Permafrost.</title>
        <authorList>
            <person name="Martinez M.A."/>
            <person name="Woodcroft B.J."/>
            <person name="Ignacio Espinoza J.C."/>
            <person name="Zayed A."/>
            <person name="Singleton C.M."/>
            <person name="Boyd J."/>
            <person name="Li Y.-F."/>
            <person name="Purvine S."/>
            <person name="Maughan H."/>
            <person name="Hodgkins S.B."/>
            <person name="Anderson D."/>
            <person name="Sederholm M."/>
            <person name="Temperton B."/>
            <person name="Saleska S.R."/>
            <person name="Tyson G.W."/>
            <person name="Rich V.I."/>
        </authorList>
    </citation>
    <scope>NUCLEOTIDE SEQUENCE [LARGE SCALE GENOMIC DNA]</scope>
    <source>
        <strain evidence="2 3">SMC5</strain>
    </source>
</reference>
<evidence type="ECO:0000259" key="1">
    <source>
        <dbReference type="PROSITE" id="PS51192"/>
    </source>
</evidence>
<protein>
    <submittedName>
        <fullName evidence="2">DUF4145 domain-containing protein</fullName>
    </submittedName>
</protein>
<dbReference type="InterPro" id="IPR006935">
    <property type="entry name" value="Helicase/UvrB_N"/>
</dbReference>